<dbReference type="PANTHER" id="PTHR45728:SF3">
    <property type="entry name" value="ACETYL-COA CARBOXYLASE"/>
    <property type="match status" value="1"/>
</dbReference>
<organism evidence="2 3">
    <name type="scientific">Hydnum rufescens UP504</name>
    <dbReference type="NCBI Taxonomy" id="1448309"/>
    <lineage>
        <taxon>Eukaryota</taxon>
        <taxon>Fungi</taxon>
        <taxon>Dikarya</taxon>
        <taxon>Basidiomycota</taxon>
        <taxon>Agaricomycotina</taxon>
        <taxon>Agaricomycetes</taxon>
        <taxon>Cantharellales</taxon>
        <taxon>Hydnaceae</taxon>
        <taxon>Hydnum</taxon>
    </lineage>
</organism>
<name>A0A9P6AD59_9AGAM</name>
<dbReference type="PANTHER" id="PTHR45728">
    <property type="entry name" value="ACETYL-COA CARBOXYLASE, ISOFORM A"/>
    <property type="match status" value="1"/>
</dbReference>
<dbReference type="InterPro" id="IPR034733">
    <property type="entry name" value="AcCoA_carboxyl_beta"/>
</dbReference>
<feature type="domain" description="Acetyl-coenzyme A carboxylase carboxyl transferase subunit beta" evidence="1">
    <location>
        <begin position="22"/>
        <end position="151"/>
    </location>
</feature>
<keyword evidence="3" id="KW-1185">Reference proteome</keyword>
<dbReference type="InterPro" id="IPR049076">
    <property type="entry name" value="ACCA"/>
</dbReference>
<dbReference type="SUPFAM" id="SSF52096">
    <property type="entry name" value="ClpP/crotonase"/>
    <property type="match status" value="1"/>
</dbReference>
<dbReference type="AlphaFoldDB" id="A0A9P6AD59"/>
<reference evidence="2" key="1">
    <citation type="journal article" date="2020" name="Nat. Commun.">
        <title>Large-scale genome sequencing of mycorrhizal fungi provides insights into the early evolution of symbiotic traits.</title>
        <authorList>
            <person name="Miyauchi S."/>
            <person name="Kiss E."/>
            <person name="Kuo A."/>
            <person name="Drula E."/>
            <person name="Kohler A."/>
            <person name="Sanchez-Garcia M."/>
            <person name="Morin E."/>
            <person name="Andreopoulos B."/>
            <person name="Barry K.W."/>
            <person name="Bonito G."/>
            <person name="Buee M."/>
            <person name="Carver A."/>
            <person name="Chen C."/>
            <person name="Cichocki N."/>
            <person name="Clum A."/>
            <person name="Culley D."/>
            <person name="Crous P.W."/>
            <person name="Fauchery L."/>
            <person name="Girlanda M."/>
            <person name="Hayes R.D."/>
            <person name="Keri Z."/>
            <person name="LaButti K."/>
            <person name="Lipzen A."/>
            <person name="Lombard V."/>
            <person name="Magnuson J."/>
            <person name="Maillard F."/>
            <person name="Murat C."/>
            <person name="Nolan M."/>
            <person name="Ohm R.A."/>
            <person name="Pangilinan J."/>
            <person name="Pereira M.F."/>
            <person name="Perotto S."/>
            <person name="Peter M."/>
            <person name="Pfister S."/>
            <person name="Riley R."/>
            <person name="Sitrit Y."/>
            <person name="Stielow J.B."/>
            <person name="Szollosi G."/>
            <person name="Zifcakova L."/>
            <person name="Stursova M."/>
            <person name="Spatafora J.W."/>
            <person name="Tedersoo L."/>
            <person name="Vaario L.M."/>
            <person name="Yamada A."/>
            <person name="Yan M."/>
            <person name="Wang P."/>
            <person name="Xu J."/>
            <person name="Bruns T."/>
            <person name="Baldrian P."/>
            <person name="Vilgalys R."/>
            <person name="Dunand C."/>
            <person name="Henrissat B."/>
            <person name="Grigoriev I.V."/>
            <person name="Hibbett D."/>
            <person name="Nagy L.G."/>
            <person name="Martin F.M."/>
        </authorList>
    </citation>
    <scope>NUCLEOTIDE SEQUENCE</scope>
    <source>
        <strain evidence="2">UP504</strain>
    </source>
</reference>
<dbReference type="Pfam" id="PF01039">
    <property type="entry name" value="Carboxyl_trans"/>
    <property type="match status" value="1"/>
</dbReference>
<protein>
    <recommendedName>
        <fullName evidence="1">Acetyl-coenzyme A carboxylase carboxyl transferase subunit beta domain-containing protein</fullName>
    </recommendedName>
</protein>
<sequence>MRYEQVLTAHCSLNTLSLEPNGELRGGAWVVLDPSISPDHMEMYADVESCAGVLKPEGVVEIKSASFITFTSGHIVLNPYESKASKDMSATDTEHAEAADKLAAHEQHLKPMYQQMALLYADLHDCTGHTEAKGYAKLTVWRDTWRFFYWALCSKLVRSGYIKQILAISPTTSQAEANNLLFSLIPPTTNLKDDQAVTEAFEVLNLELTLTELQSDEITRQVTELIRSPNQKVALAGLVDPA</sequence>
<dbReference type="GO" id="GO:0003989">
    <property type="term" value="F:acetyl-CoA carboxylase activity"/>
    <property type="evidence" value="ECO:0007669"/>
    <property type="project" value="InterPro"/>
</dbReference>
<dbReference type="GO" id="GO:0006633">
    <property type="term" value="P:fatty acid biosynthetic process"/>
    <property type="evidence" value="ECO:0007669"/>
    <property type="project" value="TreeGrafter"/>
</dbReference>
<evidence type="ECO:0000313" key="2">
    <source>
        <dbReference type="EMBL" id="KAF9503548.1"/>
    </source>
</evidence>
<dbReference type="Proteomes" id="UP000886523">
    <property type="component" value="Unassembled WGS sequence"/>
</dbReference>
<dbReference type="GO" id="GO:0005739">
    <property type="term" value="C:mitochondrion"/>
    <property type="evidence" value="ECO:0007669"/>
    <property type="project" value="TreeGrafter"/>
</dbReference>
<evidence type="ECO:0000313" key="3">
    <source>
        <dbReference type="Proteomes" id="UP000886523"/>
    </source>
</evidence>
<comment type="caution">
    <text evidence="2">The sequence shown here is derived from an EMBL/GenBank/DDBJ whole genome shotgun (WGS) entry which is preliminary data.</text>
</comment>
<dbReference type="Gene3D" id="3.90.226.10">
    <property type="entry name" value="2-enoyl-CoA Hydratase, Chain A, domain 1"/>
    <property type="match status" value="1"/>
</dbReference>
<dbReference type="InterPro" id="IPR029045">
    <property type="entry name" value="ClpP/crotonase-like_dom_sf"/>
</dbReference>
<evidence type="ECO:0000259" key="1">
    <source>
        <dbReference type="Pfam" id="PF01039"/>
    </source>
</evidence>
<gene>
    <name evidence="2" type="ORF">BS47DRAFT_1402300</name>
</gene>
<proteinExistence type="predicted"/>
<dbReference type="OrthoDB" id="14612at2759"/>
<accession>A0A9P6AD59</accession>
<dbReference type="EMBL" id="MU129337">
    <property type="protein sequence ID" value="KAF9503548.1"/>
    <property type="molecule type" value="Genomic_DNA"/>
</dbReference>